<evidence type="ECO:0000256" key="1">
    <source>
        <dbReference type="SAM" id="SignalP"/>
    </source>
</evidence>
<dbReference type="InterPro" id="IPR006311">
    <property type="entry name" value="TAT_signal"/>
</dbReference>
<name>A0ABT2J8X6_9PSEU</name>
<evidence type="ECO:0000313" key="3">
    <source>
        <dbReference type="Proteomes" id="UP001156441"/>
    </source>
</evidence>
<organism evidence="2 3">
    <name type="scientific">Actinophytocola gossypii</name>
    <dbReference type="NCBI Taxonomy" id="2812003"/>
    <lineage>
        <taxon>Bacteria</taxon>
        <taxon>Bacillati</taxon>
        <taxon>Actinomycetota</taxon>
        <taxon>Actinomycetes</taxon>
        <taxon>Pseudonocardiales</taxon>
        <taxon>Pseudonocardiaceae</taxon>
    </lineage>
</organism>
<keyword evidence="3" id="KW-1185">Reference proteome</keyword>
<accession>A0ABT2J8X6</accession>
<dbReference type="EMBL" id="JAFFZE010000012">
    <property type="protein sequence ID" value="MCT2584317.1"/>
    <property type="molecule type" value="Genomic_DNA"/>
</dbReference>
<proteinExistence type="predicted"/>
<dbReference type="RefSeq" id="WP_260191721.1">
    <property type="nucleotide sequence ID" value="NZ_JAFFZE010000012.1"/>
</dbReference>
<dbReference type="PROSITE" id="PS51318">
    <property type="entry name" value="TAT"/>
    <property type="match status" value="1"/>
</dbReference>
<sequence length="190" mass="20140">MTTRTSARRSRFALAGAIAATVAAVGLVTGSAMASPAADPAAPGTHVPATIEPAECESIPPDRDLAVTQTVHQVGLDLGASDKVMLAAFEAGWVESHMNNLPCGDKDSLGVFQQRPSQGWGTPEEIMDVTYAATQFFEQAIHNEPLYPDLTAGLLAQTVQRSCCPERYDEAEPKALEMLAEVGALSSRER</sequence>
<reference evidence="2 3" key="1">
    <citation type="submission" date="2021-02" db="EMBL/GenBank/DDBJ databases">
        <title>Actinophytocola xerophila sp. nov., isolated from soil of cotton cropping field.</title>
        <authorList>
            <person name="Huang R."/>
            <person name="Chen X."/>
            <person name="Ge X."/>
            <person name="Liu W."/>
        </authorList>
    </citation>
    <scope>NUCLEOTIDE SEQUENCE [LARGE SCALE GENOMIC DNA]</scope>
    <source>
        <strain evidence="2 3">S1-96</strain>
    </source>
</reference>
<comment type="caution">
    <text evidence="2">The sequence shown here is derived from an EMBL/GenBank/DDBJ whole genome shotgun (WGS) entry which is preliminary data.</text>
</comment>
<feature type="signal peptide" evidence="1">
    <location>
        <begin position="1"/>
        <end position="34"/>
    </location>
</feature>
<keyword evidence="1" id="KW-0732">Signal</keyword>
<protein>
    <submittedName>
        <fullName evidence="2">Uncharacterized protein</fullName>
    </submittedName>
</protein>
<evidence type="ECO:0000313" key="2">
    <source>
        <dbReference type="EMBL" id="MCT2584317.1"/>
    </source>
</evidence>
<gene>
    <name evidence="2" type="ORF">JT362_14420</name>
</gene>
<dbReference type="Proteomes" id="UP001156441">
    <property type="component" value="Unassembled WGS sequence"/>
</dbReference>
<feature type="chain" id="PRO_5045916738" evidence="1">
    <location>
        <begin position="35"/>
        <end position="190"/>
    </location>
</feature>